<sequence>MSKPKKRLRALPFLLLLLAAAVLLTARTQAEKQQYIDTRPDTPLMASLRAQSPNHSLDLDELVASPLPAEQDAGPILYNATFYPDARTVVCTVSVPRGGGTAPYLVRYDRRPIPGRYDPGEDRYGVRRLYFEEVSVPRFGWLDLVDAGSLNGMEYNPYADPPPGRVRFLLDEEYAFPR</sequence>
<dbReference type="AlphaFoldDB" id="A0A498CP55"/>
<evidence type="ECO:0000313" key="3">
    <source>
        <dbReference type="Proteomes" id="UP000276301"/>
    </source>
</evidence>
<evidence type="ECO:0000256" key="1">
    <source>
        <dbReference type="SAM" id="SignalP"/>
    </source>
</evidence>
<feature type="signal peptide" evidence="1">
    <location>
        <begin position="1"/>
        <end position="30"/>
    </location>
</feature>
<comment type="caution">
    <text evidence="2">The sequence shown here is derived from an EMBL/GenBank/DDBJ whole genome shotgun (WGS) entry which is preliminary data.</text>
</comment>
<feature type="chain" id="PRO_5038492546" description="DUF4367 domain-containing protein" evidence="1">
    <location>
        <begin position="31"/>
        <end position="178"/>
    </location>
</feature>
<protein>
    <recommendedName>
        <fullName evidence="4">DUF4367 domain-containing protein</fullName>
    </recommendedName>
</protein>
<evidence type="ECO:0000313" key="2">
    <source>
        <dbReference type="EMBL" id="RLL11404.1"/>
    </source>
</evidence>
<name>A0A498CP55_9FIRM</name>
<keyword evidence="3" id="KW-1185">Reference proteome</keyword>
<dbReference type="RefSeq" id="WP_121586773.1">
    <property type="nucleotide sequence ID" value="NZ_RCHT01000009.1"/>
</dbReference>
<proteinExistence type="predicted"/>
<dbReference type="EMBL" id="RCHT01000009">
    <property type="protein sequence ID" value="RLL11404.1"/>
    <property type="molecule type" value="Genomic_DNA"/>
</dbReference>
<gene>
    <name evidence="2" type="ORF">D4A47_07220</name>
</gene>
<reference evidence="2 3" key="1">
    <citation type="submission" date="2018-10" db="EMBL/GenBank/DDBJ databases">
        <title>Anaerotruncus faecis sp. nov., isolated from human feces.</title>
        <authorList>
            <person name="Wang Y.-J."/>
        </authorList>
    </citation>
    <scope>NUCLEOTIDE SEQUENCE [LARGE SCALE GENOMIC DNA]</scope>
    <source>
        <strain evidence="2 3">22A2-44</strain>
    </source>
</reference>
<evidence type="ECO:0008006" key="4">
    <source>
        <dbReference type="Google" id="ProtNLM"/>
    </source>
</evidence>
<accession>A0A498CP55</accession>
<keyword evidence="1" id="KW-0732">Signal</keyword>
<organism evidence="2 3">
    <name type="scientific">Anaerotruncus massiliensis</name>
    <name type="common">ex Liu et al. 2021</name>
    <dbReference type="NCBI Taxonomy" id="2321404"/>
    <lineage>
        <taxon>Bacteria</taxon>
        <taxon>Bacillati</taxon>
        <taxon>Bacillota</taxon>
        <taxon>Clostridia</taxon>
        <taxon>Eubacteriales</taxon>
        <taxon>Oscillospiraceae</taxon>
        <taxon>Anaerotruncus</taxon>
    </lineage>
</organism>
<dbReference type="Proteomes" id="UP000276301">
    <property type="component" value="Unassembled WGS sequence"/>
</dbReference>